<keyword evidence="4" id="KW-0676">Redox-active center</keyword>
<gene>
    <name evidence="6" type="ORF">SAMN04488055_3252</name>
</gene>
<dbReference type="CDD" id="cd02966">
    <property type="entry name" value="TlpA_like_family"/>
    <property type="match status" value="1"/>
</dbReference>
<comment type="subcellular location">
    <subcellularLocation>
        <location evidence="1">Cell envelope</location>
    </subcellularLocation>
</comment>
<organism evidence="6 7">
    <name type="scientific">Chitinophaga niabensis</name>
    <dbReference type="NCBI Taxonomy" id="536979"/>
    <lineage>
        <taxon>Bacteria</taxon>
        <taxon>Pseudomonadati</taxon>
        <taxon>Bacteroidota</taxon>
        <taxon>Chitinophagia</taxon>
        <taxon>Chitinophagales</taxon>
        <taxon>Chitinophagaceae</taxon>
        <taxon>Chitinophaga</taxon>
    </lineage>
</organism>
<dbReference type="Gene3D" id="3.40.30.10">
    <property type="entry name" value="Glutaredoxin"/>
    <property type="match status" value="1"/>
</dbReference>
<dbReference type="PROSITE" id="PS51352">
    <property type="entry name" value="THIOREDOXIN_2"/>
    <property type="match status" value="1"/>
</dbReference>
<feature type="domain" description="Thioredoxin" evidence="5">
    <location>
        <begin position="223"/>
        <end position="361"/>
    </location>
</feature>
<keyword evidence="3" id="KW-1015">Disulfide bond</keyword>
<dbReference type="GO" id="GO:0017004">
    <property type="term" value="P:cytochrome complex assembly"/>
    <property type="evidence" value="ECO:0007669"/>
    <property type="project" value="UniProtKB-KW"/>
</dbReference>
<dbReference type="InterPro" id="IPR050553">
    <property type="entry name" value="Thioredoxin_ResA/DsbE_sf"/>
</dbReference>
<name>A0A1N6H9H9_9BACT</name>
<evidence type="ECO:0000256" key="3">
    <source>
        <dbReference type="ARBA" id="ARBA00023157"/>
    </source>
</evidence>
<dbReference type="EMBL" id="FSRA01000001">
    <property type="protein sequence ID" value="SIO16369.1"/>
    <property type="molecule type" value="Genomic_DNA"/>
</dbReference>
<dbReference type="PROSITE" id="PS00194">
    <property type="entry name" value="THIOREDOXIN_1"/>
    <property type="match status" value="1"/>
</dbReference>
<evidence type="ECO:0000313" key="7">
    <source>
        <dbReference type="Proteomes" id="UP000185003"/>
    </source>
</evidence>
<dbReference type="GO" id="GO:0030313">
    <property type="term" value="C:cell envelope"/>
    <property type="evidence" value="ECO:0007669"/>
    <property type="project" value="UniProtKB-SubCell"/>
</dbReference>
<sequence>MQLKNIFICLAAAAICACGQVKKHQASITAEITGLKDSVVYLSIPVADSSKTDTIPVKDGKFTWTGEAPEPVKVFLMFPTRYVDFFLENADIHITGHADSLTNLKITGSASHDESLVYEASIKSIMDKEEQLYGKYEEVKDNDSAKGAWEEQAAELRKQRRKETMHYITAHPKSPVSLSLLSDMAVMGEYKQLDSLYQLLDASAQQTAVGGRLAARIAILKKSAIGEPMIDFTQPDVNGKPVKLSDFKGKYVLLDFWASWCGPCRAENPNVLKAYNAYKDKNFTVVGVSLDESGEKWHKAIEEDAMPWIQLSDLKGFRNEVASQYGIQAIPSTFLLSPEGVIIAKDLRGEALHKKLRELLN</sequence>
<dbReference type="Pfam" id="PF00578">
    <property type="entry name" value="AhpC-TSA"/>
    <property type="match status" value="1"/>
</dbReference>
<evidence type="ECO:0000256" key="2">
    <source>
        <dbReference type="ARBA" id="ARBA00022748"/>
    </source>
</evidence>
<reference evidence="6 7" key="1">
    <citation type="submission" date="2016-11" db="EMBL/GenBank/DDBJ databases">
        <authorList>
            <person name="Jaros S."/>
            <person name="Januszkiewicz K."/>
            <person name="Wedrychowicz H."/>
        </authorList>
    </citation>
    <scope>NUCLEOTIDE SEQUENCE [LARGE SCALE GENOMIC DNA]</scope>
    <source>
        <strain evidence="6 7">DSM 24787</strain>
    </source>
</reference>
<dbReference type="SUPFAM" id="SSF52833">
    <property type="entry name" value="Thioredoxin-like"/>
    <property type="match status" value="1"/>
</dbReference>
<keyword evidence="2" id="KW-0201">Cytochrome c-type biogenesis</keyword>
<dbReference type="Proteomes" id="UP000185003">
    <property type="component" value="Unassembled WGS sequence"/>
</dbReference>
<dbReference type="InterPro" id="IPR000866">
    <property type="entry name" value="AhpC/TSA"/>
</dbReference>
<dbReference type="OrthoDB" id="750178at2"/>
<dbReference type="PROSITE" id="PS51257">
    <property type="entry name" value="PROKAR_LIPOPROTEIN"/>
    <property type="match status" value="1"/>
</dbReference>
<dbReference type="PANTHER" id="PTHR42852:SF6">
    <property type="entry name" value="THIOL:DISULFIDE INTERCHANGE PROTEIN DSBE"/>
    <property type="match status" value="1"/>
</dbReference>
<evidence type="ECO:0000256" key="4">
    <source>
        <dbReference type="ARBA" id="ARBA00023284"/>
    </source>
</evidence>
<dbReference type="Pfam" id="PF14289">
    <property type="entry name" value="DUF4369"/>
    <property type="match status" value="1"/>
</dbReference>
<dbReference type="InterPro" id="IPR017937">
    <property type="entry name" value="Thioredoxin_CS"/>
</dbReference>
<dbReference type="GO" id="GO:0016209">
    <property type="term" value="F:antioxidant activity"/>
    <property type="evidence" value="ECO:0007669"/>
    <property type="project" value="InterPro"/>
</dbReference>
<dbReference type="GO" id="GO:0016491">
    <property type="term" value="F:oxidoreductase activity"/>
    <property type="evidence" value="ECO:0007669"/>
    <property type="project" value="InterPro"/>
</dbReference>
<dbReference type="InterPro" id="IPR025380">
    <property type="entry name" value="DUF4369"/>
</dbReference>
<evidence type="ECO:0000313" key="6">
    <source>
        <dbReference type="EMBL" id="SIO16369.1"/>
    </source>
</evidence>
<protein>
    <submittedName>
        <fullName evidence="6">Peroxiredoxin</fullName>
    </submittedName>
</protein>
<dbReference type="InterPro" id="IPR013766">
    <property type="entry name" value="Thioredoxin_domain"/>
</dbReference>
<dbReference type="STRING" id="536979.SAMN04488055_3252"/>
<dbReference type="InterPro" id="IPR036249">
    <property type="entry name" value="Thioredoxin-like_sf"/>
</dbReference>
<dbReference type="PANTHER" id="PTHR42852">
    <property type="entry name" value="THIOL:DISULFIDE INTERCHANGE PROTEIN DSBE"/>
    <property type="match status" value="1"/>
</dbReference>
<evidence type="ECO:0000256" key="1">
    <source>
        <dbReference type="ARBA" id="ARBA00004196"/>
    </source>
</evidence>
<proteinExistence type="predicted"/>
<evidence type="ECO:0000259" key="5">
    <source>
        <dbReference type="PROSITE" id="PS51352"/>
    </source>
</evidence>
<accession>A0A1N6H9H9</accession>
<keyword evidence="7" id="KW-1185">Reference proteome</keyword>
<dbReference type="AlphaFoldDB" id="A0A1N6H9H9"/>